<evidence type="ECO:0000313" key="7">
    <source>
        <dbReference type="EMBL" id="OZJ07013.1"/>
    </source>
</evidence>
<evidence type="ECO:0000256" key="2">
    <source>
        <dbReference type="ARBA" id="ARBA00010801"/>
    </source>
</evidence>
<comment type="caution">
    <text evidence="7">The sequence shown here is derived from an EMBL/GenBank/DDBJ whole genome shotgun (WGS) entry which is preliminary data.</text>
</comment>
<feature type="compositionally biased region" description="Acidic residues" evidence="5">
    <location>
        <begin position="205"/>
        <end position="217"/>
    </location>
</feature>
<feature type="region of interest" description="Disordered" evidence="5">
    <location>
        <begin position="1"/>
        <end position="104"/>
    </location>
</feature>
<sequence length="756" mass="86689">MMFAVRNKAKQKNLRRKVVTADEEHDEEKEQNTTSQNGDNQVERAESAGAKGEGETQEADTIPAVVKPFKDKEKKSKHKATTTKSGPSTISFAGTAAEEEDEGEFQIRKAASALTFDDADLPDLREQEEQRQRELAKREYAAYTRKQVEVEQYTIPDASEISRAKKERELRRTGKSSNGRSKADIEADYISLSEHDGNDKRLVREEDEEGDAEEEYETYVGERMLLGKKANQAKQRRDNLEMREMIEEAQLSEEDEDEDELLRWEAERLKAGGAKQPDRNTNGKPTLQPPAPVPAATPLPTVEGSIRAMKMKAAHLEQVKELHRQQAEQLQRETEALQNNLNDYNTDLESQTARYDYYARTSAWLSDLEEFLEAKMPSLESYENQLLDIRRQEQEMLSRRWMMENVDDLYAIDPNLPMIDGATNGEDNGGEAEPKYLASHRKRYNDERESRRLLKLTTQPSQTATEGMSTDDDLGESTRETDDQKLDAIVSQVRNQLLSDVTDEFASLDAILDQFRTWKMQYIDDYQKAYGALALPTAFGFWIRIQLFDWDPFQQHMAFETMHWHHQLSEFDAIAHSEGSMDEDPESRSVLPKTVEKVIIPLVEKQVSRLNVSSISQVSFALDVVDQVSYYCDTQAKAFQSLLTSILERFHDCVSELEEFVQHLNLSSLSGENEVARRCRDRLFYRVYKVLLNVIPWRRFFAVHVFSQIVTDTLVDGILLKLIGPDDVTLLNKVLVVLPDHIKSERHKELATVIQG</sequence>
<feature type="domain" description="GCF C-terminal" evidence="6">
    <location>
        <begin position="508"/>
        <end position="655"/>
    </location>
</feature>
<keyword evidence="4" id="KW-0175">Coiled coil</keyword>
<comment type="subcellular location">
    <subcellularLocation>
        <location evidence="1">Nucleus</location>
    </subcellularLocation>
</comment>
<evidence type="ECO:0000256" key="5">
    <source>
        <dbReference type="SAM" id="MobiDB-lite"/>
    </source>
</evidence>
<reference evidence="7 8" key="1">
    <citation type="journal article" date="2017" name="Mycologia">
        <title>Bifiguratus adelaidae, gen. et sp. nov., a new member of Mucoromycotina in endophytic and soil-dwelling habitats.</title>
        <authorList>
            <person name="Torres-Cruz T.J."/>
            <person name="Billingsley Tobias T.L."/>
            <person name="Almatruk M."/>
            <person name="Hesse C."/>
            <person name="Kuske C.R."/>
            <person name="Desiro A."/>
            <person name="Benucci G.M."/>
            <person name="Bonito G."/>
            <person name="Stajich J.E."/>
            <person name="Dunlap C."/>
            <person name="Arnold A.E."/>
            <person name="Porras-Alfaro A."/>
        </authorList>
    </citation>
    <scope>NUCLEOTIDE SEQUENCE [LARGE SCALE GENOMIC DNA]</scope>
    <source>
        <strain evidence="7 8">AZ0501</strain>
    </source>
</reference>
<proteinExistence type="inferred from homology"/>
<dbReference type="InterPro" id="IPR028211">
    <property type="entry name" value="Ntr2"/>
</dbReference>
<dbReference type="AlphaFoldDB" id="A0A261Y8U1"/>
<dbReference type="EMBL" id="MVBO01000001">
    <property type="protein sequence ID" value="OZJ07013.1"/>
    <property type="molecule type" value="Genomic_DNA"/>
</dbReference>
<evidence type="ECO:0000256" key="1">
    <source>
        <dbReference type="ARBA" id="ARBA00004123"/>
    </source>
</evidence>
<feature type="compositionally biased region" description="Basic and acidic residues" evidence="5">
    <location>
        <begin position="193"/>
        <end position="204"/>
    </location>
</feature>
<feature type="region of interest" description="Disordered" evidence="5">
    <location>
        <begin position="270"/>
        <end position="297"/>
    </location>
</feature>
<feature type="region of interest" description="Disordered" evidence="5">
    <location>
        <begin position="441"/>
        <end position="482"/>
    </location>
</feature>
<dbReference type="Proteomes" id="UP000242875">
    <property type="component" value="Unassembled WGS sequence"/>
</dbReference>
<dbReference type="Pfam" id="PF15458">
    <property type="entry name" value="NTR2"/>
    <property type="match status" value="1"/>
</dbReference>
<feature type="coiled-coil region" evidence="4">
    <location>
        <begin position="223"/>
        <end position="250"/>
    </location>
</feature>
<gene>
    <name evidence="7" type="ORF">BZG36_00113</name>
</gene>
<dbReference type="PANTHER" id="PTHR12214:SF0">
    <property type="entry name" value="LD29489P"/>
    <property type="match status" value="1"/>
</dbReference>
<feature type="compositionally biased region" description="Polar residues" evidence="5">
    <location>
        <begin position="456"/>
        <end position="468"/>
    </location>
</feature>
<accession>A0A261Y8U1</accession>
<dbReference type="GO" id="GO:0000390">
    <property type="term" value="P:spliceosomal complex disassembly"/>
    <property type="evidence" value="ECO:0007669"/>
    <property type="project" value="InterPro"/>
</dbReference>
<feature type="compositionally biased region" description="Basic residues" evidence="5">
    <location>
        <begin position="7"/>
        <end position="18"/>
    </location>
</feature>
<dbReference type="PANTHER" id="PTHR12214">
    <property type="entry name" value="GC-RICH SEQUENCE DNA-BINDING FACTOR"/>
    <property type="match status" value="1"/>
</dbReference>
<feature type="region of interest" description="Disordered" evidence="5">
    <location>
        <begin position="159"/>
        <end position="218"/>
    </location>
</feature>
<evidence type="ECO:0000256" key="4">
    <source>
        <dbReference type="SAM" id="Coils"/>
    </source>
</evidence>
<organism evidence="7 8">
    <name type="scientific">Bifiguratus adelaidae</name>
    <dbReference type="NCBI Taxonomy" id="1938954"/>
    <lineage>
        <taxon>Eukaryota</taxon>
        <taxon>Fungi</taxon>
        <taxon>Fungi incertae sedis</taxon>
        <taxon>Mucoromycota</taxon>
        <taxon>Mucoromycotina</taxon>
        <taxon>Endogonomycetes</taxon>
        <taxon>Endogonales</taxon>
        <taxon>Endogonales incertae sedis</taxon>
        <taxon>Bifiguratus</taxon>
    </lineage>
</organism>
<dbReference type="Pfam" id="PF07842">
    <property type="entry name" value="GCFC"/>
    <property type="match status" value="1"/>
</dbReference>
<evidence type="ECO:0000259" key="6">
    <source>
        <dbReference type="Pfam" id="PF07842"/>
    </source>
</evidence>
<dbReference type="OrthoDB" id="429427at2759"/>
<comment type="similarity">
    <text evidence="2">Belongs to the GCF family.</text>
</comment>
<dbReference type="GO" id="GO:0071008">
    <property type="term" value="C:U2-type post-mRNA release spliceosomal complex"/>
    <property type="evidence" value="ECO:0007669"/>
    <property type="project" value="InterPro"/>
</dbReference>
<name>A0A261Y8U1_9FUNG</name>
<keyword evidence="3" id="KW-0539">Nucleus</keyword>
<keyword evidence="8" id="KW-1185">Reference proteome</keyword>
<evidence type="ECO:0000313" key="8">
    <source>
        <dbReference type="Proteomes" id="UP000242875"/>
    </source>
</evidence>
<dbReference type="GO" id="GO:0003677">
    <property type="term" value="F:DNA binding"/>
    <property type="evidence" value="ECO:0007669"/>
    <property type="project" value="InterPro"/>
</dbReference>
<evidence type="ECO:0000256" key="3">
    <source>
        <dbReference type="ARBA" id="ARBA00023242"/>
    </source>
</evidence>
<feature type="coiled-coil region" evidence="4">
    <location>
        <begin position="313"/>
        <end position="354"/>
    </location>
</feature>
<protein>
    <recommendedName>
        <fullName evidence="6">GCF C-terminal domain-containing protein</fullName>
    </recommendedName>
</protein>
<feature type="compositionally biased region" description="Pro residues" evidence="5">
    <location>
        <begin position="287"/>
        <end position="297"/>
    </location>
</feature>
<dbReference type="InterPro" id="IPR022783">
    <property type="entry name" value="GCFC_dom"/>
</dbReference>
<dbReference type="InterPro" id="IPR012890">
    <property type="entry name" value="GCFC2-like"/>
</dbReference>
<feature type="compositionally biased region" description="Basic and acidic residues" evidence="5">
    <location>
        <begin position="160"/>
        <end position="172"/>
    </location>
</feature>